<gene>
    <name evidence="10" type="ORF">TOT_040000521</name>
</gene>
<evidence type="ECO:0000256" key="4">
    <source>
        <dbReference type="ARBA" id="ARBA00022728"/>
    </source>
</evidence>
<protein>
    <recommendedName>
        <fullName evidence="7">Pre-mRNA-splicing factor SLU7</fullName>
    </recommendedName>
</protein>
<feature type="region of interest" description="Disordered" evidence="8">
    <location>
        <begin position="1"/>
        <end position="36"/>
    </location>
</feature>
<dbReference type="GO" id="GO:0005681">
    <property type="term" value="C:spliceosomal complex"/>
    <property type="evidence" value="ECO:0007669"/>
    <property type="project" value="UniProtKB-UniRule"/>
</dbReference>
<name>J4C4G6_THEOR</name>
<evidence type="ECO:0000256" key="3">
    <source>
        <dbReference type="ARBA" id="ARBA00022664"/>
    </source>
</evidence>
<evidence type="ECO:0000313" key="11">
    <source>
        <dbReference type="Proteomes" id="UP000003786"/>
    </source>
</evidence>
<dbReference type="OrthoDB" id="249612at2759"/>
<keyword evidence="4 7" id="KW-0747">Spliceosome</keyword>
<comment type="subcellular location">
    <subcellularLocation>
        <location evidence="1 7">Nucleus</location>
    </subcellularLocation>
</comment>
<accession>J4C4G6</accession>
<comment type="function">
    <text evidence="7">Involved in pre-mRNA splicing.</text>
</comment>
<comment type="similarity">
    <text evidence="2 7">Belongs to the SLU7 family.</text>
</comment>
<feature type="compositionally biased region" description="Basic and acidic residues" evidence="8">
    <location>
        <begin position="7"/>
        <end position="23"/>
    </location>
</feature>
<dbReference type="RefSeq" id="XP_009692452.1">
    <property type="nucleotide sequence ID" value="XM_009694157.1"/>
</dbReference>
<dbReference type="GO" id="GO:0030628">
    <property type="term" value="F:pre-mRNA 3'-splice site binding"/>
    <property type="evidence" value="ECO:0007669"/>
    <property type="project" value="UniProtKB-UniRule"/>
</dbReference>
<evidence type="ECO:0000256" key="2">
    <source>
        <dbReference type="ARBA" id="ARBA00007203"/>
    </source>
</evidence>
<dbReference type="InterPro" id="IPR039974">
    <property type="entry name" value="Splicing_factor_SLU7"/>
</dbReference>
<evidence type="ECO:0000256" key="7">
    <source>
        <dbReference type="RuleBase" id="RU367071"/>
    </source>
</evidence>
<dbReference type="STRING" id="869250.J4C4G6"/>
<dbReference type="VEuPathDB" id="PiroplasmaDB:TOT_040000521"/>
<evidence type="ECO:0000259" key="9">
    <source>
        <dbReference type="Pfam" id="PF11708"/>
    </source>
</evidence>
<proteinExistence type="inferred from homology"/>
<reference evidence="10 11" key="1">
    <citation type="journal article" date="2012" name="MBio">
        <title>Comparative genome analysis of three eukaryotic parasites with differing abilities to transform leukocytes reveals key mediators of Theileria-induced leukocyte transformation.</title>
        <authorList>
            <person name="Hayashida K."/>
            <person name="Hara Y."/>
            <person name="Abe T."/>
            <person name="Yamasaki C."/>
            <person name="Toyoda A."/>
            <person name="Kosuge T."/>
            <person name="Suzuki Y."/>
            <person name="Sato Y."/>
            <person name="Kawashima S."/>
            <person name="Katayama T."/>
            <person name="Wakaguri H."/>
            <person name="Inoue N."/>
            <person name="Homma K."/>
            <person name="Tada-Umezaki M."/>
            <person name="Yagi Y."/>
            <person name="Fujii Y."/>
            <person name="Habara T."/>
            <person name="Kanehisa M."/>
            <person name="Watanabe H."/>
            <person name="Ito K."/>
            <person name="Gojobori T."/>
            <person name="Sugawara H."/>
            <person name="Imanishi T."/>
            <person name="Weir W."/>
            <person name="Gardner M."/>
            <person name="Pain A."/>
            <person name="Shiels B."/>
            <person name="Hattori M."/>
            <person name="Nene V."/>
            <person name="Sugimoto C."/>
        </authorList>
    </citation>
    <scope>NUCLEOTIDE SEQUENCE [LARGE SCALE GENOMIC DNA]</scope>
    <source>
        <strain evidence="10 11">Shintoku</strain>
    </source>
</reference>
<evidence type="ECO:0000313" key="10">
    <source>
        <dbReference type="EMBL" id="BAM42151.1"/>
    </source>
</evidence>
<keyword evidence="3 7" id="KW-0507">mRNA processing</keyword>
<evidence type="ECO:0000256" key="8">
    <source>
        <dbReference type="SAM" id="MobiDB-lite"/>
    </source>
</evidence>
<sequence length="386" mass="45163">MSSIKSKTRDELKRERELDEARKAGTAPALKDELGNEINPHIPQYISKAPWYLDQGEPSLRHQRTNEVQKAPIEVVTRRGVTNKVALKFRKGACENCGAMTHDAKTCVERPRKKGAKFTNENICPDEYILENAEKSYDATRDRWAGFDPNTHLQLVEEYKDLEHERALNKIVNISNDDEAVEDDDKHVEKNETFECKDDKTRTTTRNLRIREDTAKYLINLDVNSAFYDPKSRSMREDPLAGVNSYFKGDNYYFNSEETYKPKELEVFAWESNKKGLDVNFIANPTKLEKLYNETKENEEKEVLERKQKLIERFKAKEYIENYKELKPLAKVSEEDIIKYDERQLEFDEGKLLGHSQIWGSYYDLEKGVWGYKCCKVTNRSEHCKL</sequence>
<evidence type="ECO:0000256" key="5">
    <source>
        <dbReference type="ARBA" id="ARBA00023187"/>
    </source>
</evidence>
<dbReference type="Pfam" id="PF11708">
    <property type="entry name" value="Slu7"/>
    <property type="match status" value="1"/>
</dbReference>
<evidence type="ECO:0000256" key="1">
    <source>
        <dbReference type="ARBA" id="ARBA00004123"/>
    </source>
</evidence>
<dbReference type="Proteomes" id="UP000003786">
    <property type="component" value="Chromosome 4"/>
</dbReference>
<organism evidence="10 11">
    <name type="scientific">Theileria orientalis strain Shintoku</name>
    <dbReference type="NCBI Taxonomy" id="869250"/>
    <lineage>
        <taxon>Eukaryota</taxon>
        <taxon>Sar</taxon>
        <taxon>Alveolata</taxon>
        <taxon>Apicomplexa</taxon>
        <taxon>Aconoidasida</taxon>
        <taxon>Piroplasmida</taxon>
        <taxon>Theileriidae</taxon>
        <taxon>Theileria</taxon>
    </lineage>
</organism>
<keyword evidence="5 7" id="KW-0508">mRNA splicing</keyword>
<dbReference type="EMBL" id="AP011949">
    <property type="protein sequence ID" value="BAM42151.1"/>
    <property type="molecule type" value="Genomic_DNA"/>
</dbReference>
<keyword evidence="6 7" id="KW-0539">Nucleus</keyword>
<dbReference type="GO" id="GO:0000398">
    <property type="term" value="P:mRNA splicing, via spliceosome"/>
    <property type="evidence" value="ECO:0007669"/>
    <property type="project" value="UniProtKB-UniRule"/>
</dbReference>
<dbReference type="GeneID" id="20716578"/>
<dbReference type="InterPro" id="IPR021715">
    <property type="entry name" value="Slu7_dom"/>
</dbReference>
<dbReference type="KEGG" id="tot:TOT_040000521"/>
<comment type="subunit">
    <text evidence="7">Associated with the spliceosome.</text>
</comment>
<dbReference type="eggNOG" id="KOG2560">
    <property type="taxonomic scope" value="Eukaryota"/>
</dbReference>
<dbReference type="OMA" id="KYAWESQ"/>
<evidence type="ECO:0000256" key="6">
    <source>
        <dbReference type="ARBA" id="ARBA00023242"/>
    </source>
</evidence>
<dbReference type="PANTHER" id="PTHR12942">
    <property type="entry name" value="STEP II SPLICING FACTOR SLU7"/>
    <property type="match status" value="1"/>
</dbReference>
<dbReference type="AlphaFoldDB" id="J4C4G6"/>
<dbReference type="PANTHER" id="PTHR12942:SF2">
    <property type="entry name" value="PRE-MRNA-SPLICING FACTOR SLU7"/>
    <property type="match status" value="1"/>
</dbReference>
<keyword evidence="11" id="KW-1185">Reference proteome</keyword>
<feature type="domain" description="Pre-mRNA-splicing factor SLU7" evidence="9">
    <location>
        <begin position="136"/>
        <end position="344"/>
    </location>
</feature>